<keyword evidence="6" id="KW-0645">Protease</keyword>
<dbReference type="EMBL" id="MDEO01000022">
    <property type="protein sequence ID" value="OCX24109.1"/>
    <property type="molecule type" value="Genomic_DNA"/>
</dbReference>
<dbReference type="SUPFAM" id="SSF63411">
    <property type="entry name" value="LuxS/MPP-like metallohydrolase"/>
    <property type="match status" value="2"/>
</dbReference>
<dbReference type="InterPro" id="IPR050361">
    <property type="entry name" value="MPP/UQCRC_Complex"/>
</dbReference>
<dbReference type="Proteomes" id="UP000094412">
    <property type="component" value="Unassembled WGS sequence"/>
</dbReference>
<dbReference type="PANTHER" id="PTHR11851:SF49">
    <property type="entry name" value="MITOCHONDRIAL-PROCESSING PEPTIDASE SUBUNIT ALPHA"/>
    <property type="match status" value="1"/>
</dbReference>
<evidence type="ECO:0000313" key="6">
    <source>
        <dbReference type="EMBL" id="OCX24109.1"/>
    </source>
</evidence>
<dbReference type="AlphaFoldDB" id="A0A1C2EAY8"/>
<name>A0A1C2EAY8_9HYPH</name>
<keyword evidence="2" id="KW-0378">Hydrolase</keyword>
<evidence type="ECO:0000256" key="2">
    <source>
        <dbReference type="ARBA" id="ARBA00023049"/>
    </source>
</evidence>
<organism evidence="6 7">
    <name type="scientific">Mesorhizobium hungaricum</name>
    <dbReference type="NCBI Taxonomy" id="1566387"/>
    <lineage>
        <taxon>Bacteria</taxon>
        <taxon>Pseudomonadati</taxon>
        <taxon>Pseudomonadota</taxon>
        <taxon>Alphaproteobacteria</taxon>
        <taxon>Hyphomicrobiales</taxon>
        <taxon>Phyllobacteriaceae</taxon>
        <taxon>Mesorhizobium</taxon>
    </lineage>
</organism>
<dbReference type="InterPro" id="IPR011765">
    <property type="entry name" value="Pept_M16_N"/>
</dbReference>
<dbReference type="OrthoDB" id="9811314at2"/>
<dbReference type="Gene3D" id="3.30.830.10">
    <property type="entry name" value="Metalloenzyme, LuxS/M16 peptidase-like"/>
    <property type="match status" value="2"/>
</dbReference>
<accession>A0A1C2EAY8</accession>
<feature type="domain" description="Peptidase M16 N-terminal" evidence="4">
    <location>
        <begin position="48"/>
        <end position="193"/>
    </location>
</feature>
<keyword evidence="7" id="KW-1185">Reference proteome</keyword>
<dbReference type="PANTHER" id="PTHR11851">
    <property type="entry name" value="METALLOPROTEASE"/>
    <property type="match status" value="1"/>
</dbReference>
<dbReference type="GO" id="GO:0008237">
    <property type="term" value="F:metallopeptidase activity"/>
    <property type="evidence" value="ECO:0007669"/>
    <property type="project" value="UniProtKB-KW"/>
</dbReference>
<dbReference type="InterPro" id="IPR007863">
    <property type="entry name" value="Peptidase_M16_C"/>
</dbReference>
<dbReference type="InterPro" id="IPR011249">
    <property type="entry name" value="Metalloenz_LuxS/M16"/>
</dbReference>
<feature type="domain" description="Peptidase M16 C-terminal" evidence="5">
    <location>
        <begin position="202"/>
        <end position="384"/>
    </location>
</feature>
<reference evidence="6 7" key="1">
    <citation type="submission" date="2016-08" db="EMBL/GenBank/DDBJ databases">
        <title>Whole genome sequence of Mesorhizobium sp. strain UASWS1009 isolated from industrial sewage.</title>
        <authorList>
            <person name="Crovadore J."/>
            <person name="Calmin G."/>
            <person name="Chablais R."/>
            <person name="Cochard B."/>
            <person name="Lefort F."/>
        </authorList>
    </citation>
    <scope>NUCLEOTIDE SEQUENCE [LARGE SCALE GENOMIC DNA]</scope>
    <source>
        <strain evidence="6 7">UASWS1009</strain>
    </source>
</reference>
<dbReference type="STRING" id="1566387.QV13_02245"/>
<comment type="similarity">
    <text evidence="1">Belongs to the peptidase M16 family.</text>
</comment>
<dbReference type="GO" id="GO:0006508">
    <property type="term" value="P:proteolysis"/>
    <property type="evidence" value="ECO:0007669"/>
    <property type="project" value="UniProtKB-KW"/>
</dbReference>
<evidence type="ECO:0000313" key="7">
    <source>
        <dbReference type="Proteomes" id="UP000094412"/>
    </source>
</evidence>
<feature type="signal peptide" evidence="3">
    <location>
        <begin position="1"/>
        <end position="27"/>
    </location>
</feature>
<proteinExistence type="inferred from homology"/>
<comment type="caution">
    <text evidence="6">The sequence shown here is derived from an EMBL/GenBank/DDBJ whole genome shotgun (WGS) entry which is preliminary data.</text>
</comment>
<feature type="chain" id="PRO_5008660380" evidence="3">
    <location>
        <begin position="28"/>
        <end position="457"/>
    </location>
</feature>
<evidence type="ECO:0000259" key="4">
    <source>
        <dbReference type="Pfam" id="PF00675"/>
    </source>
</evidence>
<evidence type="ECO:0000256" key="3">
    <source>
        <dbReference type="SAM" id="SignalP"/>
    </source>
</evidence>
<gene>
    <name evidence="6" type="ORF">QV13_02245</name>
</gene>
<keyword evidence="2" id="KW-0482">Metalloprotease</keyword>
<dbReference type="GO" id="GO:0046872">
    <property type="term" value="F:metal ion binding"/>
    <property type="evidence" value="ECO:0007669"/>
    <property type="project" value="InterPro"/>
</dbReference>
<dbReference type="Pfam" id="PF05193">
    <property type="entry name" value="Peptidase_M16_C"/>
    <property type="match status" value="1"/>
</dbReference>
<evidence type="ECO:0000256" key="1">
    <source>
        <dbReference type="ARBA" id="ARBA00007261"/>
    </source>
</evidence>
<dbReference type="Pfam" id="PF00675">
    <property type="entry name" value="Peptidase_M16"/>
    <property type="match status" value="1"/>
</dbReference>
<keyword evidence="3" id="KW-0732">Signal</keyword>
<protein>
    <submittedName>
        <fullName evidence="6">Zinc protease</fullName>
    </submittedName>
</protein>
<evidence type="ECO:0000259" key="5">
    <source>
        <dbReference type="Pfam" id="PF05193"/>
    </source>
</evidence>
<sequence length="457" mass="50273">MKALGNWPRRALLAASFTVLLAMPTFAEQAPVPTSPVSEFTLGNGMQVVVVPDHRSPIVTHMVWYKVGSADEPPGKSGIAHFFEHLMFKATGNHAAGELDKAVADIGGNDNAFTSYDYTAFHETVPPQALSQMMAFEAARMRNLVLSDEVVATERDVVLEERRMRIDNDPQAQLDEAVLATLFMNQPYRIPVIGWMQEMQQLNRVDAKAFYDRYYAPNNAVLIVAGDVEAEAVRKLAEESFGKIPRGPDLPPRIRPKEPQKTTRRTVTLSDARVSVPSFSMQWVVPSYNTAKPGEAEAIDLLGEILGGGTRSRLYQELIVKKGIAASVNAGFQGRALDDSVFAVYATPRGEAKLADVEAAVGAEIERIARDGISAEELDRAKARYVRSMIFARDRQDSMANIYGSTLTTGGTVTDINEWPDRVRKVTAEEVKAAAARYLVLDRVVTGYLLPKTQAEN</sequence>